<evidence type="ECO:0000256" key="7">
    <source>
        <dbReference type="ARBA" id="ARBA00022912"/>
    </source>
</evidence>
<feature type="region of interest" description="Disordered" evidence="9">
    <location>
        <begin position="241"/>
        <end position="263"/>
    </location>
</feature>
<dbReference type="PANTHER" id="PTHR13832:SF803">
    <property type="entry name" value="PROTEIN PHOSPHATASE 1G"/>
    <property type="match status" value="1"/>
</dbReference>
<comment type="caution">
    <text evidence="11">The sequence shown here is derived from an EMBL/GenBank/DDBJ whole genome shotgun (WGS) entry which is preliminary data.</text>
</comment>
<organism evidence="11 12">
    <name type="scientific">Riccia fluitans</name>
    <dbReference type="NCBI Taxonomy" id="41844"/>
    <lineage>
        <taxon>Eukaryota</taxon>
        <taxon>Viridiplantae</taxon>
        <taxon>Streptophyta</taxon>
        <taxon>Embryophyta</taxon>
        <taxon>Marchantiophyta</taxon>
        <taxon>Marchantiopsida</taxon>
        <taxon>Marchantiidae</taxon>
        <taxon>Marchantiales</taxon>
        <taxon>Ricciaceae</taxon>
        <taxon>Riccia</taxon>
    </lineage>
</organism>
<evidence type="ECO:0000313" key="12">
    <source>
        <dbReference type="Proteomes" id="UP001605036"/>
    </source>
</evidence>
<keyword evidence="4" id="KW-0479">Metal-binding</keyword>
<comment type="cofactor">
    <cofactor evidence="1">
        <name>Mn(2+)</name>
        <dbReference type="ChEBI" id="CHEBI:29035"/>
    </cofactor>
</comment>
<feature type="region of interest" description="Disordered" evidence="9">
    <location>
        <begin position="52"/>
        <end position="120"/>
    </location>
</feature>
<evidence type="ECO:0000256" key="5">
    <source>
        <dbReference type="ARBA" id="ARBA00022801"/>
    </source>
</evidence>
<keyword evidence="5" id="KW-0378">Hydrolase</keyword>
<accession>A0ABD1ZPG8</accession>
<feature type="domain" description="PPM-type phosphatase" evidence="10">
    <location>
        <begin position="284"/>
        <end position="648"/>
    </location>
</feature>
<dbReference type="SUPFAM" id="SSF81606">
    <property type="entry name" value="PP2C-like"/>
    <property type="match status" value="1"/>
</dbReference>
<evidence type="ECO:0000256" key="6">
    <source>
        <dbReference type="ARBA" id="ARBA00022842"/>
    </source>
</evidence>
<keyword evidence="8" id="KW-0464">Manganese</keyword>
<evidence type="ECO:0000256" key="8">
    <source>
        <dbReference type="ARBA" id="ARBA00023211"/>
    </source>
</evidence>
<dbReference type="CDD" id="cd00143">
    <property type="entry name" value="PP2Cc"/>
    <property type="match status" value="1"/>
</dbReference>
<evidence type="ECO:0000259" key="10">
    <source>
        <dbReference type="PROSITE" id="PS51746"/>
    </source>
</evidence>
<evidence type="ECO:0000256" key="9">
    <source>
        <dbReference type="SAM" id="MobiDB-lite"/>
    </source>
</evidence>
<dbReference type="PANTHER" id="PTHR13832">
    <property type="entry name" value="PROTEIN PHOSPHATASE 2C"/>
    <property type="match status" value="1"/>
</dbReference>
<gene>
    <name evidence="11" type="ORF">R1flu_021396</name>
</gene>
<dbReference type="Gene3D" id="3.60.40.10">
    <property type="entry name" value="PPM-type phosphatase domain"/>
    <property type="match status" value="1"/>
</dbReference>
<dbReference type="InterPro" id="IPR015655">
    <property type="entry name" value="PP2C"/>
</dbReference>
<protein>
    <recommendedName>
        <fullName evidence="3">protein-serine/threonine phosphatase</fullName>
        <ecNumber evidence="3">3.1.3.16</ecNumber>
    </recommendedName>
</protein>
<dbReference type="SMART" id="SM00332">
    <property type="entry name" value="PP2Cc"/>
    <property type="match status" value="1"/>
</dbReference>
<dbReference type="Pfam" id="PF00481">
    <property type="entry name" value="PP2C"/>
    <property type="match status" value="1"/>
</dbReference>
<feature type="compositionally biased region" description="Low complexity" evidence="9">
    <location>
        <begin position="100"/>
        <end position="120"/>
    </location>
</feature>
<evidence type="ECO:0000256" key="4">
    <source>
        <dbReference type="ARBA" id="ARBA00022723"/>
    </source>
</evidence>
<evidence type="ECO:0000256" key="3">
    <source>
        <dbReference type="ARBA" id="ARBA00013081"/>
    </source>
</evidence>
<dbReference type="EMBL" id="JBHFFA010000001">
    <property type="protein sequence ID" value="KAL2653268.1"/>
    <property type="molecule type" value="Genomic_DNA"/>
</dbReference>
<dbReference type="AlphaFoldDB" id="A0ABD1ZPG8"/>
<dbReference type="Proteomes" id="UP001605036">
    <property type="component" value="Unassembled WGS sequence"/>
</dbReference>
<dbReference type="InterPro" id="IPR001932">
    <property type="entry name" value="PPM-type_phosphatase-like_dom"/>
</dbReference>
<dbReference type="PROSITE" id="PS51746">
    <property type="entry name" value="PPM_2"/>
    <property type="match status" value="1"/>
</dbReference>
<name>A0ABD1ZPG8_9MARC</name>
<evidence type="ECO:0000256" key="2">
    <source>
        <dbReference type="ARBA" id="ARBA00006702"/>
    </source>
</evidence>
<dbReference type="EC" id="3.1.3.16" evidence="3"/>
<evidence type="ECO:0000256" key="1">
    <source>
        <dbReference type="ARBA" id="ARBA00001936"/>
    </source>
</evidence>
<keyword evidence="7" id="KW-0904">Protein phosphatase</keyword>
<evidence type="ECO:0000313" key="11">
    <source>
        <dbReference type="EMBL" id="KAL2653268.1"/>
    </source>
</evidence>
<proteinExistence type="inferred from homology"/>
<reference evidence="11 12" key="1">
    <citation type="submission" date="2024-09" db="EMBL/GenBank/DDBJ databases">
        <title>Chromosome-scale assembly of Riccia fluitans.</title>
        <authorList>
            <person name="Paukszto L."/>
            <person name="Sawicki J."/>
            <person name="Karawczyk K."/>
            <person name="Piernik-Szablinska J."/>
            <person name="Szczecinska M."/>
            <person name="Mazdziarz M."/>
        </authorList>
    </citation>
    <scope>NUCLEOTIDE SEQUENCE [LARGE SCALE GENOMIC DNA]</scope>
    <source>
        <strain evidence="11">Rf_01</strain>
        <tissue evidence="11">Aerial parts of the thallus</tissue>
    </source>
</reference>
<sequence>MKFPWLFRRKSGERKLEVKGGQGKMGANMSYRMRLMDPSPLRALQNQQRVTPLHLEDGEGSSRGRGNFRGEGSSSRGNNSGEGSSRGGNRASVDSLVRVASETSEESITSTSSSGASSAEEGIEDLSVSFGYHCRDDVVFAEDTATPLTITISSSDDQNSEGSSSAILHSEHALMLAESATTSFSSRKSRSFSCLTGAAYSANATLANTTICNGIIGEEILPGLDSPRTFRRLPLSSSASTPMLELSRGSSNATNHSSASFPPAFPPRFGSDHPYQNNMDNASFLEAGDVQMAGGAAGEDRVQAVCSEENGWLFCGIYDGFNGRDAADYLAGTYYGNVGSQVKLADWFIKRSSVVNSDILKLGQLEGGIPDPIMSDDFMELQLAGEADFTYSNENEQYQQAVVQGLLRSFEQTEMEFLSWVDREMDERPELAMVGSCVLVVLIYGRNLYTLNLGDSRAVLATYSPQQFGQGRCEGDLFAVQLTESHVVDNVDERHRIFAEHPDDPTAISGGRLKGKLKVTRAFGAGYLKRAGLNDRLIGILRVRDLVSPPYLGTHPCVSSHAITGDDLFVVLGSDGLFDYFTNEEAVDLVHRHILENPHGDPAKYMLEMLLQRAAQKFEMTVEQLKSVPIGDRRRKYHDDVTVIVIVLGTQFRTSSASTES</sequence>
<keyword evidence="6" id="KW-0460">Magnesium</keyword>
<dbReference type="GO" id="GO:0004722">
    <property type="term" value="F:protein serine/threonine phosphatase activity"/>
    <property type="evidence" value="ECO:0007669"/>
    <property type="project" value="UniProtKB-EC"/>
</dbReference>
<feature type="compositionally biased region" description="Low complexity" evidence="9">
    <location>
        <begin position="70"/>
        <end position="90"/>
    </location>
</feature>
<comment type="similarity">
    <text evidence="2">Belongs to the PP2C family.</text>
</comment>
<dbReference type="GO" id="GO:0046872">
    <property type="term" value="F:metal ion binding"/>
    <property type="evidence" value="ECO:0007669"/>
    <property type="project" value="UniProtKB-KW"/>
</dbReference>
<dbReference type="InterPro" id="IPR036457">
    <property type="entry name" value="PPM-type-like_dom_sf"/>
</dbReference>
<keyword evidence="12" id="KW-1185">Reference proteome</keyword>